<evidence type="ECO:0000259" key="2">
    <source>
        <dbReference type="SMART" id="SM00062"/>
    </source>
</evidence>
<dbReference type="Gene3D" id="3.40.190.10">
    <property type="entry name" value="Periplasmic binding protein-like II"/>
    <property type="match status" value="2"/>
</dbReference>
<dbReference type="SUPFAM" id="SSF53850">
    <property type="entry name" value="Periplasmic binding protein-like II"/>
    <property type="match status" value="1"/>
</dbReference>
<feature type="domain" description="Solute-binding protein family 3/N-terminal" evidence="2">
    <location>
        <begin position="52"/>
        <end position="274"/>
    </location>
</feature>
<accession>X0S238</accession>
<proteinExistence type="predicted"/>
<dbReference type="CDD" id="cd01009">
    <property type="entry name" value="PBP2_YfhD_N"/>
    <property type="match status" value="1"/>
</dbReference>
<reference evidence="3" key="1">
    <citation type="journal article" date="2014" name="Front. Microbiol.">
        <title>High frequency of phylogenetically diverse reductive dehalogenase-homologous genes in deep subseafloor sedimentary metagenomes.</title>
        <authorList>
            <person name="Kawai M."/>
            <person name="Futagami T."/>
            <person name="Toyoda A."/>
            <person name="Takaki Y."/>
            <person name="Nishi S."/>
            <person name="Hori S."/>
            <person name="Arai W."/>
            <person name="Tsubouchi T."/>
            <person name="Morono Y."/>
            <person name="Uchiyama I."/>
            <person name="Ito T."/>
            <person name="Fujiyama A."/>
            <person name="Inagaki F."/>
            <person name="Takami H."/>
        </authorList>
    </citation>
    <scope>NUCLEOTIDE SEQUENCE</scope>
    <source>
        <strain evidence="3">Expedition CK06-06</strain>
    </source>
</reference>
<protein>
    <recommendedName>
        <fullName evidence="2">Solute-binding protein family 3/N-terminal domain-containing protein</fullName>
    </recommendedName>
</protein>
<keyword evidence="1" id="KW-0732">Signal</keyword>
<dbReference type="Pfam" id="PF00497">
    <property type="entry name" value="SBP_bac_3"/>
    <property type="match status" value="1"/>
</dbReference>
<dbReference type="PANTHER" id="PTHR35936">
    <property type="entry name" value="MEMBRANE-BOUND LYTIC MUREIN TRANSGLYCOSYLASE F"/>
    <property type="match status" value="1"/>
</dbReference>
<sequence>MRKIIIYVVFSSLLLLGSAWAAGDEDSLRHPLDAHVSKIDTADLPDMMEKRYVRVLTTINRTNFFLAGAKPHGFEYSMLKEYEKFLNKGIKPSGLKLTLEFIPVPRDRLLRDLVAGYGDIAAAGLTITEQREKQVDFTRPYLTGVGELLVTYKKVKEPGSLKELSGKQVFVRKSSSYYESLTLFNQRLKNAGRRPVKIVEADEDLETEDILELVNTGAIKRTLCDSHIARIWADVLHGIKVHEDIELRKGGKIAWAVRKSNPKLKLSLDRFIKG</sequence>
<dbReference type="InterPro" id="IPR001638">
    <property type="entry name" value="Solute-binding_3/MltF_N"/>
</dbReference>
<organism evidence="3">
    <name type="scientific">marine sediment metagenome</name>
    <dbReference type="NCBI Taxonomy" id="412755"/>
    <lineage>
        <taxon>unclassified sequences</taxon>
        <taxon>metagenomes</taxon>
        <taxon>ecological metagenomes</taxon>
    </lineage>
</organism>
<feature type="non-terminal residue" evidence="3">
    <location>
        <position position="274"/>
    </location>
</feature>
<evidence type="ECO:0000256" key="1">
    <source>
        <dbReference type="ARBA" id="ARBA00022729"/>
    </source>
</evidence>
<dbReference type="EMBL" id="BARS01000297">
    <property type="protein sequence ID" value="GAF75143.1"/>
    <property type="molecule type" value="Genomic_DNA"/>
</dbReference>
<gene>
    <name evidence="3" type="ORF">S01H1_00778</name>
</gene>
<dbReference type="SMART" id="SM00062">
    <property type="entry name" value="PBPb"/>
    <property type="match status" value="1"/>
</dbReference>
<dbReference type="PANTHER" id="PTHR35936:SF19">
    <property type="entry name" value="AMINO-ACID-BINDING PROTEIN YXEM-RELATED"/>
    <property type="match status" value="1"/>
</dbReference>
<evidence type="ECO:0000313" key="3">
    <source>
        <dbReference type="EMBL" id="GAF75143.1"/>
    </source>
</evidence>
<name>X0S238_9ZZZZ</name>
<comment type="caution">
    <text evidence="3">The sequence shown here is derived from an EMBL/GenBank/DDBJ whole genome shotgun (WGS) entry which is preliminary data.</text>
</comment>
<dbReference type="AlphaFoldDB" id="X0S238"/>